<keyword evidence="3" id="KW-0050">Antiport</keyword>
<proteinExistence type="predicted"/>
<reference evidence="12 13" key="1">
    <citation type="submission" date="2017-08" db="EMBL/GenBank/DDBJ databases">
        <title>Infants hospitalized years apart are colonized by the same room-sourced microbial strains.</title>
        <authorList>
            <person name="Brooks B."/>
            <person name="Olm M.R."/>
            <person name="Firek B.A."/>
            <person name="Baker R."/>
            <person name="Thomas B.C."/>
            <person name="Morowitz M.J."/>
            <person name="Banfield J.F."/>
        </authorList>
    </citation>
    <scope>NUCLEOTIDE SEQUENCE [LARGE SCALE GENOMIC DNA]</scope>
    <source>
        <strain evidence="12">S2_003_000_R2_14</strain>
    </source>
</reference>
<evidence type="ECO:0000256" key="7">
    <source>
        <dbReference type="ARBA" id="ARBA00023065"/>
    </source>
</evidence>
<dbReference type="PANTHER" id="PTHR43298">
    <property type="entry name" value="MULTIDRUG RESISTANCE PROTEIN NORM-RELATED"/>
    <property type="match status" value="1"/>
</dbReference>
<sequence length="529" mass="55783">MQRDVRGEEALDVHAHAGARGEGSRSRGSGRARVRGAGAGRGAPRTSAARPVCGLNGARTLPEEQSDVLEAAVSDLAVDTPRQPATLRTLLTLAWPVVVSRASQTIIGLSDTLMVAQLGAAAIAASATGAVNTFTVMILPMGVNFIVQSFAAQLFGKGDAVGARRYGWYGLMVAVMTELACLAVWPLVDDVLEVLPYTPEVRDLMVGYLRIRLLSGGAAIGLEALAEYYGGMGRTRPGMVFNVTAMVLNVFGNWLFIFGNLGAPALGVSGSALASAIASFVGFTGFFIYFLLDAPKGVRTRLSLAEFGRMLRFGLPSGFNWLFEFGAYVFFANVVVAGLGTTTLAAMNSVMSLNSASFMPAMGLASAGAILVGQAIGAQRKDEVPGVVKLTAKATITWQVSVGLLCVLFPSVLIAPFARGEGGAEVAEMGAKMLMVSAGWQVFDAIGMTVAEALRGAGDTFFPMMARIALAWLVFAPGSYVAVRYLHWGYVGAMVWLVAYLAMLALVVFLRFRYGAWKHIALVEGAPAH</sequence>
<dbReference type="GO" id="GO:0015297">
    <property type="term" value="F:antiporter activity"/>
    <property type="evidence" value="ECO:0007669"/>
    <property type="project" value="UniProtKB-KW"/>
</dbReference>
<dbReference type="PIRSF" id="PIRSF006603">
    <property type="entry name" value="DinF"/>
    <property type="match status" value="1"/>
</dbReference>
<keyword evidence="7" id="KW-0406">Ion transport</keyword>
<dbReference type="GO" id="GO:0042910">
    <property type="term" value="F:xenobiotic transmembrane transporter activity"/>
    <property type="evidence" value="ECO:0007669"/>
    <property type="project" value="InterPro"/>
</dbReference>
<protein>
    <recommendedName>
        <fullName evidence="9">Multidrug-efflux transporter</fullName>
    </recommendedName>
</protein>
<feature type="transmembrane region" description="Helical" evidence="11">
    <location>
        <begin position="168"/>
        <end position="188"/>
    </location>
</feature>
<dbReference type="PANTHER" id="PTHR43298:SF2">
    <property type="entry name" value="FMN_FAD EXPORTER YEEO-RELATED"/>
    <property type="match status" value="1"/>
</dbReference>
<dbReference type="InterPro" id="IPR002528">
    <property type="entry name" value="MATE_fam"/>
</dbReference>
<feature type="compositionally biased region" description="Basic and acidic residues" evidence="10">
    <location>
        <begin position="1"/>
        <end position="15"/>
    </location>
</feature>
<feature type="transmembrane region" description="Helical" evidence="11">
    <location>
        <begin position="488"/>
        <end position="510"/>
    </location>
</feature>
<evidence type="ECO:0000256" key="10">
    <source>
        <dbReference type="SAM" id="MobiDB-lite"/>
    </source>
</evidence>
<dbReference type="GO" id="GO:0006811">
    <property type="term" value="P:monoatomic ion transport"/>
    <property type="evidence" value="ECO:0007669"/>
    <property type="project" value="UniProtKB-KW"/>
</dbReference>
<evidence type="ECO:0000256" key="6">
    <source>
        <dbReference type="ARBA" id="ARBA00022989"/>
    </source>
</evidence>
<comment type="subcellular location">
    <subcellularLocation>
        <location evidence="1">Cell membrane</location>
        <topology evidence="1">Multi-pass membrane protein</topology>
    </subcellularLocation>
</comment>
<dbReference type="InterPro" id="IPR050222">
    <property type="entry name" value="MATE_MdtK"/>
</dbReference>
<evidence type="ECO:0000256" key="1">
    <source>
        <dbReference type="ARBA" id="ARBA00004651"/>
    </source>
</evidence>
<evidence type="ECO:0000313" key="13">
    <source>
        <dbReference type="Proteomes" id="UP000249061"/>
    </source>
</evidence>
<keyword evidence="4" id="KW-1003">Cell membrane</keyword>
<evidence type="ECO:0000256" key="5">
    <source>
        <dbReference type="ARBA" id="ARBA00022692"/>
    </source>
</evidence>
<feature type="transmembrane region" description="Helical" evidence="11">
    <location>
        <begin position="313"/>
        <end position="336"/>
    </location>
</feature>
<feature type="transmembrane region" description="Helical" evidence="11">
    <location>
        <begin position="208"/>
        <end position="226"/>
    </location>
</feature>
<dbReference type="Pfam" id="PF01554">
    <property type="entry name" value="MatE"/>
    <property type="match status" value="2"/>
</dbReference>
<dbReference type="AlphaFoldDB" id="A0A2W5SQ55"/>
<dbReference type="GO" id="GO:0005886">
    <property type="term" value="C:plasma membrane"/>
    <property type="evidence" value="ECO:0007669"/>
    <property type="project" value="UniProtKB-SubCell"/>
</dbReference>
<dbReference type="Proteomes" id="UP000249061">
    <property type="component" value="Unassembled WGS sequence"/>
</dbReference>
<feature type="transmembrane region" description="Helical" evidence="11">
    <location>
        <begin position="464"/>
        <end position="482"/>
    </location>
</feature>
<feature type="transmembrane region" description="Helical" evidence="11">
    <location>
        <begin position="356"/>
        <end position="376"/>
    </location>
</feature>
<evidence type="ECO:0000256" key="2">
    <source>
        <dbReference type="ARBA" id="ARBA00022448"/>
    </source>
</evidence>
<evidence type="ECO:0000256" key="11">
    <source>
        <dbReference type="SAM" id="Phobius"/>
    </source>
</evidence>
<accession>A0A2W5SQ55</accession>
<keyword evidence="8 11" id="KW-0472">Membrane</keyword>
<keyword evidence="6 11" id="KW-1133">Transmembrane helix</keyword>
<feature type="transmembrane region" description="Helical" evidence="11">
    <location>
        <begin position="238"/>
        <end position="259"/>
    </location>
</feature>
<organism evidence="12 13">
    <name type="scientific">Archangium gephyra</name>
    <dbReference type="NCBI Taxonomy" id="48"/>
    <lineage>
        <taxon>Bacteria</taxon>
        <taxon>Pseudomonadati</taxon>
        <taxon>Myxococcota</taxon>
        <taxon>Myxococcia</taxon>
        <taxon>Myxococcales</taxon>
        <taxon>Cystobacterineae</taxon>
        <taxon>Archangiaceae</taxon>
        <taxon>Archangium</taxon>
    </lineage>
</organism>
<evidence type="ECO:0000256" key="9">
    <source>
        <dbReference type="ARBA" id="ARBA00031636"/>
    </source>
</evidence>
<evidence type="ECO:0000256" key="3">
    <source>
        <dbReference type="ARBA" id="ARBA00022449"/>
    </source>
</evidence>
<keyword evidence="5 11" id="KW-0812">Transmembrane</keyword>
<feature type="transmembrane region" description="Helical" evidence="11">
    <location>
        <begin position="396"/>
        <end position="418"/>
    </location>
</feature>
<feature type="region of interest" description="Disordered" evidence="10">
    <location>
        <begin position="1"/>
        <end position="51"/>
    </location>
</feature>
<dbReference type="CDD" id="cd13133">
    <property type="entry name" value="MATE_like_7"/>
    <property type="match status" value="1"/>
</dbReference>
<evidence type="ECO:0000313" key="12">
    <source>
        <dbReference type="EMBL" id="PZR04790.1"/>
    </source>
</evidence>
<keyword evidence="2" id="KW-0813">Transport</keyword>
<name>A0A2W5SQ55_9BACT</name>
<dbReference type="EMBL" id="QFQP01000052">
    <property type="protein sequence ID" value="PZR04790.1"/>
    <property type="molecule type" value="Genomic_DNA"/>
</dbReference>
<feature type="transmembrane region" description="Helical" evidence="11">
    <location>
        <begin position="271"/>
        <end position="292"/>
    </location>
</feature>
<evidence type="ECO:0000256" key="4">
    <source>
        <dbReference type="ARBA" id="ARBA00022475"/>
    </source>
</evidence>
<evidence type="ECO:0000256" key="8">
    <source>
        <dbReference type="ARBA" id="ARBA00023136"/>
    </source>
</evidence>
<comment type="caution">
    <text evidence="12">The sequence shown here is derived from an EMBL/GenBank/DDBJ whole genome shotgun (WGS) entry which is preliminary data.</text>
</comment>
<dbReference type="InterPro" id="IPR048279">
    <property type="entry name" value="MdtK-like"/>
</dbReference>
<dbReference type="NCBIfam" id="TIGR00797">
    <property type="entry name" value="matE"/>
    <property type="match status" value="1"/>
</dbReference>
<gene>
    <name evidence="12" type="ORF">DI536_33660</name>
</gene>
<feature type="transmembrane region" description="Helical" evidence="11">
    <location>
        <begin position="438"/>
        <end position="457"/>
    </location>
</feature>